<dbReference type="EMBL" id="HBKQ01031289">
    <property type="protein sequence ID" value="CAE2250881.1"/>
    <property type="molecule type" value="Transcribed_RNA"/>
</dbReference>
<reference evidence="1" key="1">
    <citation type="submission" date="2021-01" db="EMBL/GenBank/DDBJ databases">
        <authorList>
            <person name="Corre E."/>
            <person name="Pelletier E."/>
            <person name="Niang G."/>
            <person name="Scheremetjew M."/>
            <person name="Finn R."/>
            <person name="Kale V."/>
            <person name="Holt S."/>
            <person name="Cochrane G."/>
            <person name="Meng A."/>
            <person name="Brown T."/>
            <person name="Cohen L."/>
        </authorList>
    </citation>
    <scope>NUCLEOTIDE SEQUENCE</scope>
    <source>
        <strain evidence="1">Isolate 1302-5</strain>
    </source>
</reference>
<sequence>MAPHLPASELLSKKYLIEYGTLSCPPRQTECMMHIWRKPYRTTVAQSCRRFRFPCHRISEKYEDEYAASAWWPFNGSDAASQDVEVQQVLQRYAMTVLFFATGGVEGAAGTWTSSLGFLSLVHECKWHQDVLETGVVLSKAKGHVFEE</sequence>
<organism evidence="1">
    <name type="scientific">Odontella aurita</name>
    <dbReference type="NCBI Taxonomy" id="265563"/>
    <lineage>
        <taxon>Eukaryota</taxon>
        <taxon>Sar</taxon>
        <taxon>Stramenopiles</taxon>
        <taxon>Ochrophyta</taxon>
        <taxon>Bacillariophyta</taxon>
        <taxon>Mediophyceae</taxon>
        <taxon>Biddulphiophycidae</taxon>
        <taxon>Eupodiscales</taxon>
        <taxon>Odontellaceae</taxon>
        <taxon>Odontella</taxon>
    </lineage>
</organism>
<dbReference type="AlphaFoldDB" id="A0A7S4MXE3"/>
<gene>
    <name evidence="1" type="ORF">OAUR00152_LOCUS21277</name>
</gene>
<evidence type="ECO:0000313" key="1">
    <source>
        <dbReference type="EMBL" id="CAE2250881.1"/>
    </source>
</evidence>
<proteinExistence type="predicted"/>
<protein>
    <submittedName>
        <fullName evidence="1">Uncharacterized protein</fullName>
    </submittedName>
</protein>
<accession>A0A7S4MXE3</accession>
<name>A0A7S4MXE3_9STRA</name>